<evidence type="ECO:0000313" key="1">
    <source>
        <dbReference type="EMBL" id="MER2998032.1"/>
    </source>
</evidence>
<proteinExistence type="predicted"/>
<protein>
    <submittedName>
        <fullName evidence="1">Uncharacterized protein</fullName>
    </submittedName>
</protein>
<dbReference type="Proteomes" id="UP001476807">
    <property type="component" value="Unassembled WGS sequence"/>
</dbReference>
<name>A0ABV1RUF7_9BACT</name>
<sequence length="163" mass="18693">MALKSQIVSINKSKLIIHIDNDWSSNEFLKLFEAITCLYDYHFLLERAIYSYNSKGDELNWSQSLNSLPEVQYHRESLKKSAFRILNNSADYSLEDALMSIGGGNLVTLQVNKIKFGSRGNIDLIGLGKVFEIIRDLIIHYLPNKNQKIENELKEQEVISAKI</sequence>
<comment type="caution">
    <text evidence="1">The sequence shown here is derived from an EMBL/GenBank/DDBJ whole genome shotgun (WGS) entry which is preliminary data.</text>
</comment>
<gene>
    <name evidence="1" type="ORF">ABS362_10790</name>
</gene>
<accession>A0ABV1RUF7</accession>
<dbReference type="RefSeq" id="WP_350412487.1">
    <property type="nucleotide sequence ID" value="NZ_JBEOKT010000008.1"/>
</dbReference>
<keyword evidence="2" id="KW-1185">Reference proteome</keyword>
<reference evidence="1 2" key="1">
    <citation type="submission" date="2024-06" db="EMBL/GenBank/DDBJ databases">
        <title>Pontibacter populi HYL7-15.</title>
        <authorList>
            <person name="Kim M.K."/>
        </authorList>
    </citation>
    <scope>NUCLEOTIDE SEQUENCE [LARGE SCALE GENOMIC DNA]</scope>
    <source>
        <strain evidence="1 2">HYL7-15</strain>
    </source>
</reference>
<evidence type="ECO:0000313" key="2">
    <source>
        <dbReference type="Proteomes" id="UP001476807"/>
    </source>
</evidence>
<dbReference type="EMBL" id="JBEOKT010000008">
    <property type="protein sequence ID" value="MER2998032.1"/>
    <property type="molecule type" value="Genomic_DNA"/>
</dbReference>
<organism evidence="1 2">
    <name type="scientific">Pontibacter populi</name>
    <dbReference type="NCBI Taxonomy" id="890055"/>
    <lineage>
        <taxon>Bacteria</taxon>
        <taxon>Pseudomonadati</taxon>
        <taxon>Bacteroidota</taxon>
        <taxon>Cytophagia</taxon>
        <taxon>Cytophagales</taxon>
        <taxon>Hymenobacteraceae</taxon>
        <taxon>Pontibacter</taxon>
    </lineage>
</organism>